<sequence>MAKPIVKQRYAVIGAGWAGCAAAMELARAGHPVTVFEAARTLGGRARRVERENTVLDNGQHILLGAYTETLRLIKLAGQDPDELILTLPLQMRYPAGSGGMDFIAPRLPAPLHLVWALLRATGLLRADKLSLMRFSTAMRTMGWQLYNDCTVSELLQRFDQTDTLCRLMWHPLCLAALNTPPERASARVFLNVLRDSLGASRRRASDMLVPKADLSSVLPDAAARYVEQHGGAVRTGAKVAALQALPDGRWRLDDGVDDGDIFDGVIVATSSVQAASLLQGLQDARLDDVIAKMQAFTPEAISTCYLQYDASVRLDLPFYALVDTPANRHWGQFVFDRGQLDSKQAGLLAVVISASGPAAEQGHGPLAQAIAAQLAQVLQRPALAQPLWTQLITEKRATFACTPDLARPGNASGVPGLLLAGDYTANDDRTLDYPATIEAAVRSGVAAAKVVTTGKAAK</sequence>
<name>A0ABT0WLV2_9BURK</name>
<dbReference type="InterPro" id="IPR002937">
    <property type="entry name" value="Amino_oxidase"/>
</dbReference>
<dbReference type="InterPro" id="IPR036188">
    <property type="entry name" value="FAD/NAD-bd_sf"/>
</dbReference>
<dbReference type="PANTHER" id="PTHR42923:SF47">
    <property type="entry name" value="BLR3003 PROTEIN"/>
    <property type="match status" value="1"/>
</dbReference>
<dbReference type="Gene3D" id="3.50.50.60">
    <property type="entry name" value="FAD/NAD(P)-binding domain"/>
    <property type="match status" value="1"/>
</dbReference>
<dbReference type="Proteomes" id="UP001202243">
    <property type="component" value="Unassembled WGS sequence"/>
</dbReference>
<evidence type="ECO:0000259" key="1">
    <source>
        <dbReference type="Pfam" id="PF01593"/>
    </source>
</evidence>
<protein>
    <submittedName>
        <fullName evidence="2">Hydroxysqualene dehydroxylase HpnE</fullName>
        <ecNumber evidence="2">1.17.8.1</ecNumber>
    </submittedName>
</protein>
<organism evidence="2 3">
    <name type="scientific">Janthinobacterium kumbetense</name>
    <dbReference type="NCBI Taxonomy" id="2950280"/>
    <lineage>
        <taxon>Bacteria</taxon>
        <taxon>Pseudomonadati</taxon>
        <taxon>Pseudomonadota</taxon>
        <taxon>Betaproteobacteria</taxon>
        <taxon>Burkholderiales</taxon>
        <taxon>Oxalobacteraceae</taxon>
        <taxon>Janthinobacterium</taxon>
    </lineage>
</organism>
<dbReference type="GO" id="GO:0016491">
    <property type="term" value="F:oxidoreductase activity"/>
    <property type="evidence" value="ECO:0007669"/>
    <property type="project" value="UniProtKB-KW"/>
</dbReference>
<keyword evidence="3" id="KW-1185">Reference proteome</keyword>
<keyword evidence="2" id="KW-0560">Oxidoreductase</keyword>
<evidence type="ECO:0000313" key="3">
    <source>
        <dbReference type="Proteomes" id="UP001202243"/>
    </source>
</evidence>
<dbReference type="Gene3D" id="1.10.3110.10">
    <property type="entry name" value="protoporphyrinogen ix oxidase, domain 3"/>
    <property type="match status" value="1"/>
</dbReference>
<dbReference type="InterPro" id="IPR050464">
    <property type="entry name" value="Zeta_carotene_desat/Oxidored"/>
</dbReference>
<dbReference type="EC" id="1.17.8.1" evidence="2"/>
<dbReference type="InterPro" id="IPR017830">
    <property type="entry name" value="SQase_HpnE"/>
</dbReference>
<dbReference type="SUPFAM" id="SSF51905">
    <property type="entry name" value="FAD/NAD(P)-binding domain"/>
    <property type="match status" value="1"/>
</dbReference>
<comment type="caution">
    <text evidence="2">The sequence shown here is derived from an EMBL/GenBank/DDBJ whole genome shotgun (WGS) entry which is preliminary data.</text>
</comment>
<evidence type="ECO:0000313" key="2">
    <source>
        <dbReference type="EMBL" id="MCM2565047.1"/>
    </source>
</evidence>
<dbReference type="Gene3D" id="3.90.660.20">
    <property type="entry name" value="Protoporphyrinogen oxidase, mitochondrial, domain 2"/>
    <property type="match status" value="1"/>
</dbReference>
<proteinExistence type="predicted"/>
<gene>
    <name evidence="2" type="primary">hpnE</name>
    <name evidence="2" type="ORF">NCG91_05510</name>
</gene>
<dbReference type="PROSITE" id="PS51257">
    <property type="entry name" value="PROKAR_LIPOPROTEIN"/>
    <property type="match status" value="1"/>
</dbReference>
<dbReference type="Pfam" id="PF01593">
    <property type="entry name" value="Amino_oxidase"/>
    <property type="match status" value="1"/>
</dbReference>
<dbReference type="PANTHER" id="PTHR42923">
    <property type="entry name" value="PROTOPORPHYRINOGEN OXIDASE"/>
    <property type="match status" value="1"/>
</dbReference>
<reference evidence="2 3" key="1">
    <citation type="submission" date="2022-06" db="EMBL/GenBank/DDBJ databases">
        <title>Janthinobacterium kumbetensis sp. nov., isolated from spring water in Turkey.</title>
        <authorList>
            <person name="Inan Bektas K."/>
            <person name="Belduz A.A."/>
            <person name="Canakci S."/>
            <person name="Nalcaoglu A."/>
            <person name="Ceylan E."/>
            <person name="Kati H."/>
        </authorList>
    </citation>
    <scope>NUCLEOTIDE SEQUENCE [LARGE SCALE GENOMIC DNA]</scope>
    <source>
        <strain evidence="2 3">GK</strain>
    </source>
</reference>
<dbReference type="EMBL" id="JAMQGR010000001">
    <property type="protein sequence ID" value="MCM2565047.1"/>
    <property type="molecule type" value="Genomic_DNA"/>
</dbReference>
<feature type="domain" description="Amine oxidase" evidence="1">
    <location>
        <begin position="18"/>
        <end position="452"/>
    </location>
</feature>
<dbReference type="RefSeq" id="WP_251348913.1">
    <property type="nucleotide sequence ID" value="NZ_JAMQGR010000001.1"/>
</dbReference>
<accession>A0ABT0WLV2</accession>
<dbReference type="NCBIfam" id="TIGR03467">
    <property type="entry name" value="HpnE"/>
    <property type="match status" value="1"/>
</dbReference>